<dbReference type="InterPro" id="IPR020471">
    <property type="entry name" value="AKR"/>
</dbReference>
<dbReference type="GO" id="GO:0016491">
    <property type="term" value="F:oxidoreductase activity"/>
    <property type="evidence" value="ECO:0007669"/>
    <property type="project" value="InterPro"/>
</dbReference>
<dbReference type="InterPro" id="IPR017900">
    <property type="entry name" value="4Fe4S_Fe_S_CS"/>
</dbReference>
<dbReference type="InterPro" id="IPR053135">
    <property type="entry name" value="AKR2_Oxidoreductase"/>
</dbReference>
<dbReference type="RefSeq" id="WP_079588368.1">
    <property type="nucleotide sequence ID" value="NZ_FUYN01000001.1"/>
</dbReference>
<feature type="domain" description="4Fe-4S ferredoxin-type" evidence="4">
    <location>
        <begin position="295"/>
        <end position="323"/>
    </location>
</feature>
<evidence type="ECO:0000259" key="4">
    <source>
        <dbReference type="PROSITE" id="PS51379"/>
    </source>
</evidence>
<evidence type="ECO:0000313" key="5">
    <source>
        <dbReference type="EMBL" id="SKB25976.1"/>
    </source>
</evidence>
<dbReference type="InterPro" id="IPR036812">
    <property type="entry name" value="NAD(P)_OxRdtase_dom_sf"/>
</dbReference>
<keyword evidence="6" id="KW-1185">Reference proteome</keyword>
<sequence>MFRLGKTHMTINKLGFGGIPIQRVDISECKQIINQAKKSGINFIDTAVGYTVSEEYIGEALKENPHSFYLATKSMARTYEAMKKDILGSLDRLKRSYIDLYQIHNLGEADFELVFSENGALRALKEAKEQGLIKEIGITSHSVSVLDRAIDTDEFATVQFPFNIVENQGAQVFRKAKAKGMGTIVMKPLAGGALEDARLALRYLTKLDFLDVLIPGMADEKEIKVNQSAVEDDSPLSEKELADIKYLKENMGDKFCRRCGYCMPCTVGINIPMQFLLEGYLKRYDLETWAVDRYKSSDKNASDCIHCKECEPRCPYGLSISDMMVKVSTEFDKL</sequence>
<dbReference type="GO" id="GO:0046872">
    <property type="term" value="F:metal ion binding"/>
    <property type="evidence" value="ECO:0007669"/>
    <property type="project" value="UniProtKB-KW"/>
</dbReference>
<dbReference type="AlphaFoldDB" id="A0A1T4ZTH9"/>
<keyword evidence="2" id="KW-0408">Iron</keyword>
<dbReference type="PROSITE" id="PS51379">
    <property type="entry name" value="4FE4S_FER_2"/>
    <property type="match status" value="1"/>
</dbReference>
<keyword evidence="1" id="KW-0479">Metal-binding</keyword>
<dbReference type="PRINTS" id="PR00069">
    <property type="entry name" value="ALDKETRDTASE"/>
</dbReference>
<dbReference type="Pfam" id="PF00248">
    <property type="entry name" value="Aldo_ket_red"/>
    <property type="match status" value="1"/>
</dbReference>
<dbReference type="Proteomes" id="UP000243406">
    <property type="component" value="Unassembled WGS sequence"/>
</dbReference>
<protein>
    <submittedName>
        <fullName evidence="5">Predicted oxidoreductase of the aldo/keto reductase family</fullName>
    </submittedName>
</protein>
<evidence type="ECO:0000256" key="3">
    <source>
        <dbReference type="ARBA" id="ARBA00023014"/>
    </source>
</evidence>
<organism evidence="5 6">
    <name type="scientific">Acetoanaerobium noterae</name>
    <dbReference type="NCBI Taxonomy" id="745369"/>
    <lineage>
        <taxon>Bacteria</taxon>
        <taxon>Bacillati</taxon>
        <taxon>Bacillota</taxon>
        <taxon>Clostridia</taxon>
        <taxon>Peptostreptococcales</taxon>
        <taxon>Filifactoraceae</taxon>
        <taxon>Acetoanaerobium</taxon>
    </lineage>
</organism>
<dbReference type="PROSITE" id="PS00198">
    <property type="entry name" value="4FE4S_FER_1"/>
    <property type="match status" value="1"/>
</dbReference>
<dbReference type="PANTHER" id="PTHR43312">
    <property type="entry name" value="D-THREO-ALDOSE 1-DEHYDROGENASE"/>
    <property type="match status" value="1"/>
</dbReference>
<evidence type="ECO:0000256" key="1">
    <source>
        <dbReference type="ARBA" id="ARBA00022723"/>
    </source>
</evidence>
<dbReference type="InterPro" id="IPR017896">
    <property type="entry name" value="4Fe4S_Fe-S-bd"/>
</dbReference>
<dbReference type="GO" id="GO:0051536">
    <property type="term" value="F:iron-sulfur cluster binding"/>
    <property type="evidence" value="ECO:0007669"/>
    <property type="project" value="UniProtKB-KW"/>
</dbReference>
<dbReference type="Pfam" id="PF13534">
    <property type="entry name" value="Fer4_17"/>
    <property type="match status" value="1"/>
</dbReference>
<accession>A0A1T4ZTH9</accession>
<dbReference type="OrthoDB" id="9773828at2"/>
<proteinExistence type="predicted"/>
<gene>
    <name evidence="5" type="ORF">SAMN02745120_0367</name>
</gene>
<evidence type="ECO:0000256" key="2">
    <source>
        <dbReference type="ARBA" id="ARBA00023004"/>
    </source>
</evidence>
<dbReference type="Gene3D" id="3.20.20.100">
    <property type="entry name" value="NADP-dependent oxidoreductase domain"/>
    <property type="match status" value="1"/>
</dbReference>
<evidence type="ECO:0000313" key="6">
    <source>
        <dbReference type="Proteomes" id="UP000243406"/>
    </source>
</evidence>
<dbReference type="EMBL" id="FUYN01000001">
    <property type="protein sequence ID" value="SKB25976.1"/>
    <property type="molecule type" value="Genomic_DNA"/>
</dbReference>
<dbReference type="CDD" id="cd19100">
    <property type="entry name" value="AKR_unchar"/>
    <property type="match status" value="1"/>
</dbReference>
<reference evidence="6" key="1">
    <citation type="submission" date="2017-02" db="EMBL/GenBank/DDBJ databases">
        <authorList>
            <person name="Varghese N."/>
            <person name="Submissions S."/>
        </authorList>
    </citation>
    <scope>NUCLEOTIDE SEQUENCE [LARGE SCALE GENOMIC DNA]</scope>
    <source>
        <strain evidence="6">ATCC 35199</strain>
    </source>
</reference>
<name>A0A1T4ZTH9_9FIRM</name>
<dbReference type="InterPro" id="IPR023210">
    <property type="entry name" value="NADP_OxRdtase_dom"/>
</dbReference>
<dbReference type="SUPFAM" id="SSF51430">
    <property type="entry name" value="NAD(P)-linked oxidoreductase"/>
    <property type="match status" value="1"/>
</dbReference>
<dbReference type="PANTHER" id="PTHR43312:SF1">
    <property type="entry name" value="NADP-DEPENDENT OXIDOREDUCTASE DOMAIN-CONTAINING PROTEIN"/>
    <property type="match status" value="1"/>
</dbReference>
<keyword evidence="3" id="KW-0411">Iron-sulfur</keyword>
<dbReference type="SUPFAM" id="SSF46548">
    <property type="entry name" value="alpha-helical ferredoxin"/>
    <property type="match status" value="1"/>
</dbReference>